<evidence type="ECO:0000256" key="5">
    <source>
        <dbReference type="ARBA" id="ARBA00023136"/>
    </source>
</evidence>
<evidence type="ECO:0000313" key="8">
    <source>
        <dbReference type="EMBL" id="SEJ76271.1"/>
    </source>
</evidence>
<dbReference type="PANTHER" id="PTHR32322:SF2">
    <property type="entry name" value="EAMA DOMAIN-CONTAINING PROTEIN"/>
    <property type="match status" value="1"/>
</dbReference>
<feature type="transmembrane region" description="Helical" evidence="6">
    <location>
        <begin position="299"/>
        <end position="315"/>
    </location>
</feature>
<dbReference type="STRING" id="667676.SAMN05192539_1017144"/>
<feature type="transmembrane region" description="Helical" evidence="6">
    <location>
        <begin position="262"/>
        <end position="287"/>
    </location>
</feature>
<keyword evidence="5 6" id="KW-0472">Membrane</keyword>
<keyword evidence="3 6" id="KW-0812">Transmembrane</keyword>
<sequence length="360" mass="38539">MKARTTQLPVPSSFADKPHQVDVFTLLSDWHRLTLGGLFLIAGLPFGSPPIMRLTSIAFVLLGILGGSNFIYMKWATALINPTQVAFLRVLFGFLPLALAAWHQRAITRQQLRLLPHFLVMAAGATAFYFIAIIKGTSVLPSGIAGVLAGAIAPFTAIFSPLFLRSEKFNGMMGAGVVIGFAGIVLIARPWDGANGAIDLAGVSWLIASSMILGLSYIYVRRFLSTANLPPLALATWQMGLALVILYFLTDFTGVRRVFADWRATIGLVIGLGIMGTGIAFLLYYYLLDKLGAVASSSSNYLAPAVALLIGWLIGERFGLLEMTAIALIFVSIVLLQFGQQRATTVSLLAQVEGGPSTAG</sequence>
<protein>
    <submittedName>
        <fullName evidence="8">Permease of the drug/metabolite transporter (DMT) superfamily</fullName>
    </submittedName>
</protein>
<evidence type="ECO:0000313" key="9">
    <source>
        <dbReference type="Proteomes" id="UP000198866"/>
    </source>
</evidence>
<evidence type="ECO:0000256" key="6">
    <source>
        <dbReference type="SAM" id="Phobius"/>
    </source>
</evidence>
<feature type="transmembrane region" description="Helical" evidence="6">
    <location>
        <begin position="200"/>
        <end position="220"/>
    </location>
</feature>
<keyword evidence="9" id="KW-1185">Reference proteome</keyword>
<feature type="transmembrane region" description="Helical" evidence="6">
    <location>
        <begin position="85"/>
        <end position="102"/>
    </location>
</feature>
<feature type="transmembrane region" description="Helical" evidence="6">
    <location>
        <begin position="232"/>
        <end position="250"/>
    </location>
</feature>
<evidence type="ECO:0000256" key="2">
    <source>
        <dbReference type="ARBA" id="ARBA00007362"/>
    </source>
</evidence>
<evidence type="ECO:0000256" key="4">
    <source>
        <dbReference type="ARBA" id="ARBA00022989"/>
    </source>
</evidence>
<organism evidence="8 9">
    <name type="scientific">Paraburkholderia diazotrophica</name>
    <dbReference type="NCBI Taxonomy" id="667676"/>
    <lineage>
        <taxon>Bacteria</taxon>
        <taxon>Pseudomonadati</taxon>
        <taxon>Pseudomonadota</taxon>
        <taxon>Betaproteobacteria</taxon>
        <taxon>Burkholderiales</taxon>
        <taxon>Burkholderiaceae</taxon>
        <taxon>Paraburkholderia</taxon>
    </lineage>
</organism>
<dbReference type="SUPFAM" id="SSF103481">
    <property type="entry name" value="Multidrug resistance efflux transporter EmrE"/>
    <property type="match status" value="2"/>
</dbReference>
<evidence type="ECO:0000256" key="1">
    <source>
        <dbReference type="ARBA" id="ARBA00004141"/>
    </source>
</evidence>
<evidence type="ECO:0000259" key="7">
    <source>
        <dbReference type="Pfam" id="PF00892"/>
    </source>
</evidence>
<feature type="transmembrane region" description="Helical" evidence="6">
    <location>
        <begin position="140"/>
        <end position="164"/>
    </location>
</feature>
<gene>
    <name evidence="8" type="ORF">SAMN05192539_1017144</name>
</gene>
<proteinExistence type="inferred from homology"/>
<keyword evidence="4 6" id="KW-1133">Transmembrane helix</keyword>
<comment type="similarity">
    <text evidence="2">Belongs to the EamA transporter family.</text>
</comment>
<dbReference type="InterPro" id="IPR037185">
    <property type="entry name" value="EmrE-like"/>
</dbReference>
<dbReference type="RefSeq" id="WP_245763304.1">
    <property type="nucleotide sequence ID" value="NZ_FNYE01000017.1"/>
</dbReference>
<feature type="domain" description="EamA" evidence="7">
    <location>
        <begin position="201"/>
        <end position="336"/>
    </location>
</feature>
<dbReference type="PANTHER" id="PTHR32322">
    <property type="entry name" value="INNER MEMBRANE TRANSPORTER"/>
    <property type="match status" value="1"/>
</dbReference>
<dbReference type="AlphaFoldDB" id="A0A1H7BF45"/>
<feature type="transmembrane region" description="Helical" evidence="6">
    <location>
        <begin position="54"/>
        <end position="73"/>
    </location>
</feature>
<feature type="domain" description="EamA" evidence="7">
    <location>
        <begin position="57"/>
        <end position="188"/>
    </location>
</feature>
<dbReference type="GO" id="GO:0016020">
    <property type="term" value="C:membrane"/>
    <property type="evidence" value="ECO:0007669"/>
    <property type="project" value="UniProtKB-SubCell"/>
</dbReference>
<dbReference type="InterPro" id="IPR050638">
    <property type="entry name" value="AA-Vitamin_Transporters"/>
</dbReference>
<dbReference type="EMBL" id="FNYE01000017">
    <property type="protein sequence ID" value="SEJ76271.1"/>
    <property type="molecule type" value="Genomic_DNA"/>
</dbReference>
<comment type="subcellular location">
    <subcellularLocation>
        <location evidence="1">Membrane</location>
        <topology evidence="1">Multi-pass membrane protein</topology>
    </subcellularLocation>
</comment>
<accession>A0A1H7BF45</accession>
<dbReference type="InterPro" id="IPR000620">
    <property type="entry name" value="EamA_dom"/>
</dbReference>
<feature type="transmembrane region" description="Helical" evidence="6">
    <location>
        <begin position="114"/>
        <end position="134"/>
    </location>
</feature>
<feature type="transmembrane region" description="Helical" evidence="6">
    <location>
        <begin position="321"/>
        <end position="339"/>
    </location>
</feature>
<dbReference type="Pfam" id="PF00892">
    <property type="entry name" value="EamA"/>
    <property type="match status" value="2"/>
</dbReference>
<dbReference type="Proteomes" id="UP000198866">
    <property type="component" value="Unassembled WGS sequence"/>
</dbReference>
<name>A0A1H7BF45_9BURK</name>
<feature type="transmembrane region" description="Helical" evidence="6">
    <location>
        <begin position="171"/>
        <end position="188"/>
    </location>
</feature>
<reference evidence="9" key="1">
    <citation type="submission" date="2016-10" db="EMBL/GenBank/DDBJ databases">
        <authorList>
            <person name="Varghese N."/>
            <person name="Submissions S."/>
        </authorList>
    </citation>
    <scope>NUCLEOTIDE SEQUENCE [LARGE SCALE GENOMIC DNA]</scope>
    <source>
        <strain evidence="9">LMG 26031</strain>
    </source>
</reference>
<evidence type="ECO:0000256" key="3">
    <source>
        <dbReference type="ARBA" id="ARBA00022692"/>
    </source>
</evidence>